<evidence type="ECO:0000313" key="2">
    <source>
        <dbReference type="Proteomes" id="UP000317812"/>
    </source>
</evidence>
<organism evidence="1 2">
    <name type="scientific">Leclercia adecarboxylata</name>
    <dbReference type="NCBI Taxonomy" id="83655"/>
    <lineage>
        <taxon>Bacteria</taxon>
        <taxon>Pseudomonadati</taxon>
        <taxon>Pseudomonadota</taxon>
        <taxon>Gammaproteobacteria</taxon>
        <taxon>Enterobacterales</taxon>
        <taxon>Enterobacteriaceae</taxon>
        <taxon>Leclercia</taxon>
    </lineage>
</organism>
<evidence type="ECO:0000313" key="1">
    <source>
        <dbReference type="EMBL" id="QDK20757.1"/>
    </source>
</evidence>
<dbReference type="InterPro" id="IPR016032">
    <property type="entry name" value="Sig_transdc_resp-reg_C-effctor"/>
</dbReference>
<dbReference type="AlphaFoldDB" id="A0AAP9IRX4"/>
<gene>
    <name evidence="1" type="ORF">ES815_21560</name>
</gene>
<dbReference type="RefSeq" id="WP_142489632.1">
    <property type="nucleotide sequence ID" value="NZ_CP035382.1"/>
</dbReference>
<accession>A0AAP9IRX4</accession>
<name>A0AAP9IRX4_9ENTR</name>
<protein>
    <submittedName>
        <fullName evidence="1">Uncharacterized protein</fullName>
    </submittedName>
</protein>
<dbReference type="GO" id="GO:0003677">
    <property type="term" value="F:DNA binding"/>
    <property type="evidence" value="ECO:0007669"/>
    <property type="project" value="InterPro"/>
</dbReference>
<dbReference type="InterPro" id="IPR036388">
    <property type="entry name" value="WH-like_DNA-bd_sf"/>
</dbReference>
<proteinExistence type="predicted"/>
<sequence>MLITLSNSYYFNFALSSYFSDIRNDESLIDEICSYPSIAKDELMHDLQNTLRGKKLKFIVVDHATISIETLQFIILLRTFYPLARFFIIKKPNVVFDELVRLYITILDAKICLGLSELFISINDIHAHSIPPADKIYLATTLKFGITKEEASVICLMMSGSPLSQIAKSQKCELNKIHYHCARARNKMQVKDNNTLVKLIHSELLSYYMIYTQ</sequence>
<dbReference type="GO" id="GO:0006355">
    <property type="term" value="P:regulation of DNA-templated transcription"/>
    <property type="evidence" value="ECO:0007669"/>
    <property type="project" value="InterPro"/>
</dbReference>
<reference evidence="1 2" key="1">
    <citation type="submission" date="2019-01" db="EMBL/GenBank/DDBJ databases">
        <title>Florfenicol resistance in Enterobacteriaceae and whole-genome sequence analysis of florfenicol-resistant Leclercia adecarboxylata strain R25.</title>
        <authorList>
            <person name="Bao Q."/>
            <person name="Ying Y."/>
        </authorList>
    </citation>
    <scope>NUCLEOTIDE SEQUENCE [LARGE SCALE GENOMIC DNA]</scope>
    <source>
        <strain evidence="1 2">R25</strain>
    </source>
</reference>
<dbReference type="Gene3D" id="1.10.10.10">
    <property type="entry name" value="Winged helix-like DNA-binding domain superfamily/Winged helix DNA-binding domain"/>
    <property type="match status" value="1"/>
</dbReference>
<dbReference type="EMBL" id="CP035382">
    <property type="protein sequence ID" value="QDK20757.1"/>
    <property type="molecule type" value="Genomic_DNA"/>
</dbReference>
<dbReference type="Proteomes" id="UP000317812">
    <property type="component" value="Chromosome"/>
</dbReference>
<dbReference type="SUPFAM" id="SSF46894">
    <property type="entry name" value="C-terminal effector domain of the bipartite response regulators"/>
    <property type="match status" value="1"/>
</dbReference>